<reference evidence="4 5" key="1">
    <citation type="submission" date="2024-05" db="EMBL/GenBank/DDBJ databases">
        <title>Genetic variation in Jamaican populations of the coffee berry borer (Hypothenemus hampei).</title>
        <authorList>
            <person name="Errbii M."/>
            <person name="Myrie A."/>
        </authorList>
    </citation>
    <scope>NUCLEOTIDE SEQUENCE [LARGE SCALE GENOMIC DNA]</scope>
    <source>
        <strain evidence="4">JA-Hopewell-2020-01-JO</strain>
        <tissue evidence="4">Whole body</tissue>
    </source>
</reference>
<name>A0ABD1FDE0_HYPHA</name>
<organism evidence="4 5">
    <name type="scientific">Hypothenemus hampei</name>
    <name type="common">Coffee berry borer</name>
    <dbReference type="NCBI Taxonomy" id="57062"/>
    <lineage>
        <taxon>Eukaryota</taxon>
        <taxon>Metazoa</taxon>
        <taxon>Ecdysozoa</taxon>
        <taxon>Arthropoda</taxon>
        <taxon>Hexapoda</taxon>
        <taxon>Insecta</taxon>
        <taxon>Pterygota</taxon>
        <taxon>Neoptera</taxon>
        <taxon>Endopterygota</taxon>
        <taxon>Coleoptera</taxon>
        <taxon>Polyphaga</taxon>
        <taxon>Cucujiformia</taxon>
        <taxon>Curculionidae</taxon>
        <taxon>Scolytinae</taxon>
        <taxon>Hypothenemus</taxon>
    </lineage>
</organism>
<proteinExistence type="predicted"/>
<dbReference type="InterPro" id="IPR032675">
    <property type="entry name" value="LRR_dom_sf"/>
</dbReference>
<dbReference type="InterPro" id="IPR050328">
    <property type="entry name" value="Dev_Immune_Receptor"/>
</dbReference>
<evidence type="ECO:0000313" key="5">
    <source>
        <dbReference type="Proteomes" id="UP001566132"/>
    </source>
</evidence>
<dbReference type="AlphaFoldDB" id="A0ABD1FDE0"/>
<evidence type="ECO:0000256" key="3">
    <source>
        <dbReference type="SAM" id="SignalP"/>
    </source>
</evidence>
<keyword evidence="1 3" id="KW-0732">Signal</keyword>
<dbReference type="SUPFAM" id="SSF52058">
    <property type="entry name" value="L domain-like"/>
    <property type="match status" value="1"/>
</dbReference>
<dbReference type="Gene3D" id="3.80.10.10">
    <property type="entry name" value="Ribonuclease Inhibitor"/>
    <property type="match status" value="1"/>
</dbReference>
<protein>
    <submittedName>
        <fullName evidence="4">Uncharacterized protein</fullName>
    </submittedName>
</protein>
<gene>
    <name evidence="4" type="ORF">ABEB36_000845</name>
</gene>
<evidence type="ECO:0000256" key="2">
    <source>
        <dbReference type="SAM" id="Phobius"/>
    </source>
</evidence>
<evidence type="ECO:0000256" key="1">
    <source>
        <dbReference type="ARBA" id="ARBA00022729"/>
    </source>
</evidence>
<keyword evidence="2" id="KW-1133">Transmembrane helix</keyword>
<dbReference type="Proteomes" id="UP001566132">
    <property type="component" value="Unassembled WGS sequence"/>
</dbReference>
<dbReference type="PANTHER" id="PTHR24373:SF370">
    <property type="entry name" value="FISH-LIPS, ISOFORM E"/>
    <property type="match status" value="1"/>
</dbReference>
<dbReference type="PANTHER" id="PTHR24373">
    <property type="entry name" value="SLIT RELATED LEUCINE-RICH REPEAT NEURONAL PROTEIN"/>
    <property type="match status" value="1"/>
</dbReference>
<feature type="chain" id="PRO_5044821248" evidence="3">
    <location>
        <begin position="24"/>
        <end position="457"/>
    </location>
</feature>
<evidence type="ECO:0000313" key="4">
    <source>
        <dbReference type="EMBL" id="KAL1517025.1"/>
    </source>
</evidence>
<sequence>MNRFNFQGIIAFLLLWLLKEAFCASDDFTNIWYFGCRWYGGTTNKLVCDCTPEAEELYIEKNSIPGLDTSIIEINNCPIVKFGANSLYDLRNLRMVSLNNIGSLTLESNSVNWVGYRDPNVNQEERFDLSTPSLKISIKNSKIANIGSHSFAGRINHISFENLQIDNIEAFAFSNLLQMETLLFSNVVLKELKPQAFKKFGTEFLTFDRVTADYLPSRTFSNVTVFRSFIIRNCKFHTLRPGTFIINSPTTFNMVNTEVHQLEGEAFIVSTTGDVIFRNNTLREVQDHAFTGISLSNNELSSTRSLNLDSNTFGSLSRHSLDVHPDFQARISRLNLNQTCDCEVIVNNLRENEFYNEVHCLDEEGNYMVVREFKSKNCSVLSGYYSLMIGISVLILVISLVVIGFYTYYVMVYKRQKYGCEKGSKPPMSLIVPDGRTYRETELHVIVEKADLLTTDL</sequence>
<dbReference type="EMBL" id="JBDJPC010000001">
    <property type="protein sequence ID" value="KAL1517025.1"/>
    <property type="molecule type" value="Genomic_DNA"/>
</dbReference>
<feature type="transmembrane region" description="Helical" evidence="2">
    <location>
        <begin position="384"/>
        <end position="409"/>
    </location>
</feature>
<feature type="signal peptide" evidence="3">
    <location>
        <begin position="1"/>
        <end position="23"/>
    </location>
</feature>
<comment type="caution">
    <text evidence="4">The sequence shown here is derived from an EMBL/GenBank/DDBJ whole genome shotgun (WGS) entry which is preliminary data.</text>
</comment>
<keyword evidence="2" id="KW-0472">Membrane</keyword>
<keyword evidence="5" id="KW-1185">Reference proteome</keyword>
<keyword evidence="2" id="KW-0812">Transmembrane</keyword>
<accession>A0ABD1FDE0</accession>